<evidence type="ECO:0000313" key="2">
    <source>
        <dbReference type="EnsemblMetazoa" id="GPPI016130-PA"/>
    </source>
</evidence>
<organism evidence="2 3">
    <name type="scientific">Glossina palpalis gambiensis</name>
    <dbReference type="NCBI Taxonomy" id="67801"/>
    <lineage>
        <taxon>Eukaryota</taxon>
        <taxon>Metazoa</taxon>
        <taxon>Ecdysozoa</taxon>
        <taxon>Arthropoda</taxon>
        <taxon>Hexapoda</taxon>
        <taxon>Insecta</taxon>
        <taxon>Pterygota</taxon>
        <taxon>Neoptera</taxon>
        <taxon>Endopterygota</taxon>
        <taxon>Diptera</taxon>
        <taxon>Brachycera</taxon>
        <taxon>Muscomorpha</taxon>
        <taxon>Hippoboscoidea</taxon>
        <taxon>Glossinidae</taxon>
        <taxon>Glossina</taxon>
    </lineage>
</organism>
<dbReference type="EMBL" id="JXJN01007317">
    <property type="status" value="NOT_ANNOTATED_CDS"/>
    <property type="molecule type" value="Genomic_DNA"/>
</dbReference>
<reference evidence="2" key="2">
    <citation type="submission" date="2020-05" db="UniProtKB">
        <authorList>
            <consortium name="EnsemblMetazoa"/>
        </authorList>
    </citation>
    <scope>IDENTIFICATION</scope>
    <source>
        <strain evidence="2">IAEA</strain>
    </source>
</reference>
<name>A0A1B0B1U8_9MUSC</name>
<dbReference type="Proteomes" id="UP000092460">
    <property type="component" value="Unassembled WGS sequence"/>
</dbReference>
<sequence>MRMTKQQQYQQQPQQQQQQQKQQKRLRIITTSSMPYSVAIVDNHLAINALNNGRSVGHKTMEAQYVCVHITQLYLQNHDSHTVPANKCGVYTYTYTTHIHINTHTYITYNFDIFKEIIACIMIFMNRIPFDEI</sequence>
<reference evidence="3" key="1">
    <citation type="submission" date="2015-01" db="EMBL/GenBank/DDBJ databases">
        <authorList>
            <person name="Aksoy S."/>
            <person name="Warren W."/>
            <person name="Wilson R.K."/>
        </authorList>
    </citation>
    <scope>NUCLEOTIDE SEQUENCE [LARGE SCALE GENOMIC DNA]</scope>
    <source>
        <strain evidence="3">IAEA</strain>
    </source>
</reference>
<evidence type="ECO:0000256" key="1">
    <source>
        <dbReference type="SAM" id="MobiDB-lite"/>
    </source>
</evidence>
<feature type="region of interest" description="Disordered" evidence="1">
    <location>
        <begin position="1"/>
        <end position="24"/>
    </location>
</feature>
<evidence type="ECO:0000313" key="3">
    <source>
        <dbReference type="Proteomes" id="UP000092460"/>
    </source>
</evidence>
<protein>
    <submittedName>
        <fullName evidence="2">Uncharacterized protein</fullName>
    </submittedName>
</protein>
<dbReference type="AlphaFoldDB" id="A0A1B0B1U8"/>
<dbReference type="EnsemblMetazoa" id="GPPI016130-RA">
    <property type="protein sequence ID" value="GPPI016130-PA"/>
    <property type="gene ID" value="GPPI016130"/>
</dbReference>
<accession>A0A1B0B1U8</accession>
<keyword evidence="3" id="KW-1185">Reference proteome</keyword>
<feature type="compositionally biased region" description="Low complexity" evidence="1">
    <location>
        <begin position="1"/>
        <end position="21"/>
    </location>
</feature>
<dbReference type="EMBL" id="JXJN01007318">
    <property type="status" value="NOT_ANNOTATED_CDS"/>
    <property type="molecule type" value="Genomic_DNA"/>
</dbReference>
<dbReference type="VEuPathDB" id="VectorBase:GPPI016130"/>
<dbReference type="EMBL" id="JXJN01007316">
    <property type="status" value="NOT_ANNOTATED_CDS"/>
    <property type="molecule type" value="Genomic_DNA"/>
</dbReference>
<proteinExistence type="predicted"/>